<dbReference type="GeneID" id="38116436"/>
<name>A0A3D8RZE0_9EURO</name>
<dbReference type="RefSeq" id="XP_026603914.1">
    <property type="nucleotide sequence ID" value="XM_026748082.1"/>
</dbReference>
<feature type="region of interest" description="Disordered" evidence="1">
    <location>
        <begin position="213"/>
        <end position="240"/>
    </location>
</feature>
<proteinExistence type="predicted"/>
<feature type="region of interest" description="Disordered" evidence="1">
    <location>
        <begin position="361"/>
        <end position="384"/>
    </location>
</feature>
<organism evidence="2 3">
    <name type="scientific">Aspergillus mulundensis</name>
    <dbReference type="NCBI Taxonomy" id="1810919"/>
    <lineage>
        <taxon>Eukaryota</taxon>
        <taxon>Fungi</taxon>
        <taxon>Dikarya</taxon>
        <taxon>Ascomycota</taxon>
        <taxon>Pezizomycotina</taxon>
        <taxon>Eurotiomycetes</taxon>
        <taxon>Eurotiomycetidae</taxon>
        <taxon>Eurotiales</taxon>
        <taxon>Aspergillaceae</taxon>
        <taxon>Aspergillus</taxon>
        <taxon>Aspergillus subgen. Nidulantes</taxon>
    </lineage>
</organism>
<dbReference type="InterPro" id="IPR022190">
    <property type="entry name" value="DUF3716"/>
</dbReference>
<dbReference type="STRING" id="1810919.A0A3D8RZE0"/>
<feature type="compositionally biased region" description="Polar residues" evidence="1">
    <location>
        <begin position="52"/>
        <end position="62"/>
    </location>
</feature>
<dbReference type="OrthoDB" id="4499406at2759"/>
<evidence type="ECO:0000256" key="1">
    <source>
        <dbReference type="SAM" id="MobiDB-lite"/>
    </source>
</evidence>
<sequence>MTNTTRLLQRERQPSLVPVGAGPRGQKRPRAAAEIGEEDEDRVQRPCKPEPSLSQAQPSRNQGAMGLPREPIQGLDPQDHGLPIATGEMARRNPALARLMAAPYRRKLDWRDGLLGNPVPRALPTTSHVYSAYMQTRHPEATAPCIHCVSGNGPWKTCVVAELDSKTSMFRCVNCRYSRYGGFCGLSAFNQVPDEVERLLSMRNMANSKNWLADKRVTDVGQLPKTPGSPSRPEPTPTPCAPPPEWVPPLFMSPARHYAQRPSLPSPSLPFRGARCAQPIENAERKRIGAPGLANTATAAAAQTKPTEACRAPSLADGNVLPFPLGQDAIRNLPLLTRAQADLENHLAIIEERIRDLQEQERKERELALTWGQSRHGRRSESRL</sequence>
<evidence type="ECO:0000313" key="3">
    <source>
        <dbReference type="Proteomes" id="UP000256690"/>
    </source>
</evidence>
<dbReference type="Pfam" id="PF12511">
    <property type="entry name" value="DUF3716"/>
    <property type="match status" value="1"/>
</dbReference>
<feature type="compositionally biased region" description="Pro residues" evidence="1">
    <location>
        <begin position="230"/>
        <end position="240"/>
    </location>
</feature>
<dbReference type="Proteomes" id="UP000256690">
    <property type="component" value="Unassembled WGS sequence"/>
</dbReference>
<evidence type="ECO:0000313" key="2">
    <source>
        <dbReference type="EMBL" id="RDW79214.1"/>
    </source>
</evidence>
<keyword evidence="3" id="KW-1185">Reference proteome</keyword>
<protein>
    <submittedName>
        <fullName evidence="2">Uncharacterized protein</fullName>
    </submittedName>
</protein>
<comment type="caution">
    <text evidence="2">The sequence shown here is derived from an EMBL/GenBank/DDBJ whole genome shotgun (WGS) entry which is preliminary data.</text>
</comment>
<accession>A0A3D8RZE0</accession>
<dbReference type="EMBL" id="PVWQ01000006">
    <property type="protein sequence ID" value="RDW79214.1"/>
    <property type="molecule type" value="Genomic_DNA"/>
</dbReference>
<feature type="region of interest" description="Disordered" evidence="1">
    <location>
        <begin position="1"/>
        <end position="80"/>
    </location>
</feature>
<gene>
    <name evidence="2" type="ORF">DSM5745_06066</name>
</gene>
<dbReference type="AlphaFoldDB" id="A0A3D8RZE0"/>
<reference evidence="2 3" key="1">
    <citation type="journal article" date="2018" name="IMA Fungus">
        <title>IMA Genome-F 9: Draft genome sequence of Annulohypoxylon stygium, Aspergillus mulundensis, Berkeleyomyces basicola (syn. Thielaviopsis basicola), Ceratocystis smalleyi, two Cercospora beticola strains, Coleophoma cylindrospora, Fusarium fracticaudum, Phialophora cf. hyalina, and Morchella septimelata.</title>
        <authorList>
            <person name="Wingfield B.D."/>
            <person name="Bills G.F."/>
            <person name="Dong Y."/>
            <person name="Huang W."/>
            <person name="Nel W.J."/>
            <person name="Swalarsk-Parry B.S."/>
            <person name="Vaghefi N."/>
            <person name="Wilken P.M."/>
            <person name="An Z."/>
            <person name="de Beer Z.W."/>
            <person name="De Vos L."/>
            <person name="Chen L."/>
            <person name="Duong T.A."/>
            <person name="Gao Y."/>
            <person name="Hammerbacher A."/>
            <person name="Kikkert J.R."/>
            <person name="Li Y."/>
            <person name="Li H."/>
            <person name="Li K."/>
            <person name="Li Q."/>
            <person name="Liu X."/>
            <person name="Ma X."/>
            <person name="Naidoo K."/>
            <person name="Pethybridge S.J."/>
            <person name="Sun J."/>
            <person name="Steenkamp E.T."/>
            <person name="van der Nest M.A."/>
            <person name="van Wyk S."/>
            <person name="Wingfield M.J."/>
            <person name="Xiong C."/>
            <person name="Yue Q."/>
            <person name="Zhang X."/>
        </authorList>
    </citation>
    <scope>NUCLEOTIDE SEQUENCE [LARGE SCALE GENOMIC DNA]</scope>
    <source>
        <strain evidence="2 3">DSM 5745</strain>
    </source>
</reference>